<dbReference type="AlphaFoldDB" id="A0A1V4JAE8"/>
<dbReference type="GO" id="GO:0005886">
    <property type="term" value="C:plasma membrane"/>
    <property type="evidence" value="ECO:0007669"/>
    <property type="project" value="UniProtKB-SubCell"/>
</dbReference>
<evidence type="ECO:0000313" key="11">
    <source>
        <dbReference type="EMBL" id="OPJ69198.1"/>
    </source>
</evidence>
<evidence type="ECO:0000256" key="5">
    <source>
        <dbReference type="ARBA" id="ARBA00022692"/>
    </source>
</evidence>
<dbReference type="EMBL" id="LSYS01008082">
    <property type="protein sequence ID" value="OPJ69198.1"/>
    <property type="molecule type" value="Genomic_DNA"/>
</dbReference>
<keyword evidence="8 10" id="KW-0472">Membrane</keyword>
<feature type="transmembrane region" description="Helical" evidence="10">
    <location>
        <begin position="36"/>
        <end position="56"/>
    </location>
</feature>
<feature type="transmembrane region" description="Helical" evidence="10">
    <location>
        <begin position="450"/>
        <end position="472"/>
    </location>
</feature>
<evidence type="ECO:0000313" key="12">
    <source>
        <dbReference type="Proteomes" id="UP000190648"/>
    </source>
</evidence>
<keyword evidence="12" id="KW-1185">Reference proteome</keyword>
<evidence type="ECO:0000256" key="2">
    <source>
        <dbReference type="ARBA" id="ARBA00007040"/>
    </source>
</evidence>
<feature type="transmembrane region" description="Helical" evidence="10">
    <location>
        <begin position="275"/>
        <end position="296"/>
    </location>
</feature>
<keyword evidence="6" id="KW-0029">Amino-acid transport</keyword>
<comment type="subcellular location">
    <subcellularLocation>
        <location evidence="1">Cell membrane</location>
        <topology evidence="1">Multi-pass membrane protein</topology>
    </subcellularLocation>
</comment>
<dbReference type="STRING" id="372326.A0A1V4JAE8"/>
<feature type="transmembrane region" description="Helical" evidence="10">
    <location>
        <begin position="394"/>
        <end position="415"/>
    </location>
</feature>
<comment type="caution">
    <text evidence="11">The sequence shown here is derived from an EMBL/GenBank/DDBJ whole genome shotgun (WGS) entry which is preliminary data.</text>
</comment>
<comment type="similarity">
    <text evidence="2">Belongs to the amino acid-polyamine-organocation (APC) superfamily. L-type amino acid transporter (LAT) (TC 2.A.3.8) family.</text>
</comment>
<dbReference type="InterPro" id="IPR002293">
    <property type="entry name" value="AA/rel_permease1"/>
</dbReference>
<dbReference type="FunFam" id="1.20.1740.10:FF:000003">
    <property type="entry name" value="Y+L amino acid transporter 1 isoform X1"/>
    <property type="match status" value="1"/>
</dbReference>
<evidence type="ECO:0000256" key="6">
    <source>
        <dbReference type="ARBA" id="ARBA00022970"/>
    </source>
</evidence>
<dbReference type="PANTHER" id="PTHR11785:SF113">
    <property type="entry name" value="LARGE NEUTRAL AMINO ACIDS TRANSPORTER SMALL SUBUNIT 2"/>
    <property type="match status" value="1"/>
</dbReference>
<feature type="transmembrane region" description="Helical" evidence="10">
    <location>
        <begin position="161"/>
        <end position="180"/>
    </location>
</feature>
<feature type="compositionally biased region" description="Polar residues" evidence="9">
    <location>
        <begin position="525"/>
        <end position="536"/>
    </location>
</feature>
<evidence type="ECO:0000256" key="8">
    <source>
        <dbReference type="ARBA" id="ARBA00023136"/>
    </source>
</evidence>
<evidence type="ECO:0000256" key="4">
    <source>
        <dbReference type="ARBA" id="ARBA00022475"/>
    </source>
</evidence>
<feature type="region of interest" description="Disordered" evidence="9">
    <location>
        <begin position="1"/>
        <end position="26"/>
    </location>
</feature>
<feature type="transmembrane region" description="Helical" evidence="10">
    <location>
        <begin position="370"/>
        <end position="388"/>
    </location>
</feature>
<evidence type="ECO:0000256" key="1">
    <source>
        <dbReference type="ARBA" id="ARBA00004651"/>
    </source>
</evidence>
<dbReference type="Proteomes" id="UP000190648">
    <property type="component" value="Unassembled WGS sequence"/>
</dbReference>
<evidence type="ECO:0000256" key="9">
    <source>
        <dbReference type="SAM" id="MobiDB-lite"/>
    </source>
</evidence>
<sequence length="536" mass="56215">MEGTRQRGVPPVKGEHPQKGGVGGDEEGGVALKKEIGLLSACGVIVGNIIGSGIFVSPRGVLEQTGSVGLSLLVWGGAGVVTAGGALCYAELGLAVPRPGGDYAYVMEAFGGLVGFLRLWLLVLVIFPTTQAVIALTFASYLLHPFSPAPCHSPDPALDPALRLLAAACVVLLTGLNWASVVGATRLQDACAAAKLGAISLVIVTGLIRIAQGKHFWLAPPQAFPGEGVAGGVWPGAGPLALAFLQGSFAYGGWNFLNYLTDELIDPPRNLPRAIFISLPLVTLVYVLANVAYLTAMSPQELLQSQAVAVTFGEKALGRALAWVMPLGVALATFGGVNGSLFTCSRLFYAGAREGQLPALLAMIHLERRTPGPALLVTCLSTLLMLGAGDVTALVSYVGFVNHLWYGVAVAALLVLRRRDPHRPRPFRVPTVLPVLYLLLWGWLGGAALLREPLLCGLGLGVSLLPAPLYLLATRGKGPRPTALRSACDAVTHFGQRLFLVVYPQPAPQGDDLTTHSDDPAPHSNPRQPLTSQPHS</sequence>
<accession>A0A1V4JAE8</accession>
<proteinExistence type="inferred from homology"/>
<feature type="transmembrane region" description="Helical" evidence="10">
    <location>
        <begin position="427"/>
        <end position="444"/>
    </location>
</feature>
<feature type="region of interest" description="Disordered" evidence="9">
    <location>
        <begin position="508"/>
        <end position="536"/>
    </location>
</feature>
<feature type="transmembrane region" description="Helical" evidence="10">
    <location>
        <begin position="192"/>
        <end position="212"/>
    </location>
</feature>
<dbReference type="InterPro" id="IPR050598">
    <property type="entry name" value="AminoAcid_Transporter"/>
</dbReference>
<feature type="transmembrane region" description="Helical" evidence="10">
    <location>
        <begin position="320"/>
        <end position="349"/>
    </location>
</feature>
<feature type="transmembrane region" description="Helical" evidence="10">
    <location>
        <begin position="232"/>
        <end position="254"/>
    </location>
</feature>
<dbReference type="OrthoDB" id="3257095at2759"/>
<evidence type="ECO:0000256" key="3">
    <source>
        <dbReference type="ARBA" id="ARBA00022448"/>
    </source>
</evidence>
<protein>
    <submittedName>
        <fullName evidence="11">Large neutral amino acids transporter small subunit 2-like</fullName>
    </submittedName>
</protein>
<organism evidence="11 12">
    <name type="scientific">Patagioenas fasciata monilis</name>
    <dbReference type="NCBI Taxonomy" id="372326"/>
    <lineage>
        <taxon>Eukaryota</taxon>
        <taxon>Metazoa</taxon>
        <taxon>Chordata</taxon>
        <taxon>Craniata</taxon>
        <taxon>Vertebrata</taxon>
        <taxon>Euteleostomi</taxon>
        <taxon>Archelosauria</taxon>
        <taxon>Archosauria</taxon>
        <taxon>Dinosauria</taxon>
        <taxon>Saurischia</taxon>
        <taxon>Theropoda</taxon>
        <taxon>Coelurosauria</taxon>
        <taxon>Aves</taxon>
        <taxon>Neognathae</taxon>
        <taxon>Neoaves</taxon>
        <taxon>Columbimorphae</taxon>
        <taxon>Columbiformes</taxon>
        <taxon>Columbidae</taxon>
        <taxon>Patagioenas</taxon>
    </lineage>
</organism>
<dbReference type="Pfam" id="PF13520">
    <property type="entry name" value="AA_permease_2"/>
    <property type="match status" value="1"/>
</dbReference>
<keyword evidence="5 10" id="KW-0812">Transmembrane</keyword>
<keyword evidence="4" id="KW-1003">Cell membrane</keyword>
<gene>
    <name evidence="11" type="ORF">AV530_007041</name>
</gene>
<dbReference type="PANTHER" id="PTHR11785">
    <property type="entry name" value="AMINO ACID TRANSPORTER"/>
    <property type="match status" value="1"/>
</dbReference>
<keyword evidence="3" id="KW-0813">Transport</keyword>
<evidence type="ECO:0000256" key="10">
    <source>
        <dbReference type="SAM" id="Phobius"/>
    </source>
</evidence>
<dbReference type="GO" id="GO:0015179">
    <property type="term" value="F:L-amino acid transmembrane transporter activity"/>
    <property type="evidence" value="ECO:0007669"/>
    <property type="project" value="TreeGrafter"/>
</dbReference>
<evidence type="ECO:0000256" key="7">
    <source>
        <dbReference type="ARBA" id="ARBA00022989"/>
    </source>
</evidence>
<dbReference type="GO" id="GO:0015175">
    <property type="term" value="F:neutral L-amino acid transmembrane transporter activity"/>
    <property type="evidence" value="ECO:0007669"/>
    <property type="project" value="TreeGrafter"/>
</dbReference>
<feature type="transmembrane region" description="Helical" evidence="10">
    <location>
        <begin position="119"/>
        <end position="141"/>
    </location>
</feature>
<name>A0A1V4JAE8_PATFA</name>
<feature type="transmembrane region" description="Helical" evidence="10">
    <location>
        <begin position="68"/>
        <end position="90"/>
    </location>
</feature>
<keyword evidence="7 10" id="KW-1133">Transmembrane helix</keyword>
<dbReference type="Gene3D" id="1.20.1740.10">
    <property type="entry name" value="Amino acid/polyamine transporter I"/>
    <property type="match status" value="1"/>
</dbReference>
<reference evidence="11 12" key="1">
    <citation type="submission" date="2016-02" db="EMBL/GenBank/DDBJ databases">
        <title>Band-tailed pigeon sequencing and assembly.</title>
        <authorList>
            <person name="Soares A.E."/>
            <person name="Novak B.J."/>
            <person name="Rice E.S."/>
            <person name="O'Connell B."/>
            <person name="Chang D."/>
            <person name="Weber S."/>
            <person name="Shapiro B."/>
        </authorList>
    </citation>
    <scope>NUCLEOTIDE SEQUENCE [LARGE SCALE GENOMIC DNA]</scope>
    <source>
        <strain evidence="11">BTP2013</strain>
        <tissue evidence="11">Blood</tissue>
    </source>
</reference>